<dbReference type="SUPFAM" id="SSF54928">
    <property type="entry name" value="RNA-binding domain, RBD"/>
    <property type="match status" value="1"/>
</dbReference>
<evidence type="ECO:0000313" key="5">
    <source>
        <dbReference type="RefSeq" id="XP_014669536.1"/>
    </source>
</evidence>
<feature type="domain" description="G-patch" evidence="3">
    <location>
        <begin position="230"/>
        <end position="270"/>
    </location>
</feature>
<accession>A0ABM1EBG5</accession>
<name>A0ABM1EBG5_PRICU</name>
<dbReference type="Proteomes" id="UP000695022">
    <property type="component" value="Unplaced"/>
</dbReference>
<keyword evidence="4" id="KW-1185">Reference proteome</keyword>
<comment type="subunit">
    <text evidence="1">Associates with the spliceosome.</text>
</comment>
<keyword evidence="1" id="KW-0694">RNA-binding</keyword>
<sequence>MSLYDGLELDTKSSSKDVAGWSSSIKLLQSHLQVKKNVLTQAKKEKERQSKAVTLAPVVDLSRQNSQPDPDIDILPPLQLSFNQEARGLMCAASEDSLDVANEYDPLWPNDYEKLVKERKENRERAREEDLRKREMDERDSRRRRDRYDRNETRSDRRERDFSPPRERDGFSRRRDEEEDYDRERPSRAGGGAAIAPPPSLVEDVKSSAGAMADDTRSGGKVAPLLGMLGGSVAARIMAKYGFREGQGLGKQEQGMSQALQVEKTSKRGGKIIHERDIPKDNSEERRPNMATRDPQCLIFEIPNTTDDEAVRIFLEFERIESATKAVIDLNGRFFGGRVVKAGFYNLDKFRAFKLTE</sequence>
<gene>
    <name evidence="5" type="primary">LOC106810626</name>
</gene>
<proteinExistence type="predicted"/>
<dbReference type="Pfam" id="PF01585">
    <property type="entry name" value="G-patch"/>
    <property type="match status" value="1"/>
</dbReference>
<dbReference type="GeneID" id="106810626"/>
<dbReference type="SMART" id="SM00443">
    <property type="entry name" value="G_patch"/>
    <property type="match status" value="1"/>
</dbReference>
<keyword evidence="1" id="KW-0539">Nucleus</keyword>
<reference evidence="5" key="1">
    <citation type="submission" date="2025-08" db="UniProtKB">
        <authorList>
            <consortium name="RefSeq"/>
        </authorList>
    </citation>
    <scope>IDENTIFICATION</scope>
</reference>
<comment type="function">
    <text evidence="1">Splice factor that binds to the single-stranded 3'AG at the exon/intron border and promotes its utilization in the second catalytic step. Involved in the regulation of alternative splicing and the utilization of cryptic splice sites.</text>
</comment>
<organism evidence="4 5">
    <name type="scientific">Priapulus caudatus</name>
    <name type="common">Priapulid worm</name>
    <dbReference type="NCBI Taxonomy" id="37621"/>
    <lineage>
        <taxon>Eukaryota</taxon>
        <taxon>Metazoa</taxon>
        <taxon>Ecdysozoa</taxon>
        <taxon>Scalidophora</taxon>
        <taxon>Priapulida</taxon>
        <taxon>Priapulimorpha</taxon>
        <taxon>Priapulimorphida</taxon>
        <taxon>Priapulidae</taxon>
        <taxon>Priapulus</taxon>
    </lineage>
</organism>
<keyword evidence="1" id="KW-0507">mRNA processing</keyword>
<dbReference type="PIRSF" id="PIRSF031066">
    <property type="entry name" value="Splicing_factor_SPF45"/>
    <property type="match status" value="1"/>
</dbReference>
<dbReference type="RefSeq" id="XP_014669536.1">
    <property type="nucleotide sequence ID" value="XM_014814050.1"/>
</dbReference>
<dbReference type="PROSITE" id="PS50174">
    <property type="entry name" value="G_PATCH"/>
    <property type="match status" value="1"/>
</dbReference>
<dbReference type="PANTHER" id="PTHR13288:SF8">
    <property type="entry name" value="SPLICING FACTOR 45"/>
    <property type="match status" value="1"/>
</dbReference>
<dbReference type="InterPro" id="IPR000467">
    <property type="entry name" value="G_patch_dom"/>
</dbReference>
<evidence type="ECO:0000256" key="2">
    <source>
        <dbReference type="SAM" id="MobiDB-lite"/>
    </source>
</evidence>
<dbReference type="InterPro" id="IPR040052">
    <property type="entry name" value="RBM17"/>
</dbReference>
<evidence type="ECO:0000259" key="3">
    <source>
        <dbReference type="PROSITE" id="PS50174"/>
    </source>
</evidence>
<evidence type="ECO:0000256" key="1">
    <source>
        <dbReference type="PIRNR" id="PIRNR031066"/>
    </source>
</evidence>
<evidence type="ECO:0000313" key="4">
    <source>
        <dbReference type="Proteomes" id="UP000695022"/>
    </source>
</evidence>
<feature type="compositionally biased region" description="Basic and acidic residues" evidence="2">
    <location>
        <begin position="119"/>
        <end position="187"/>
    </location>
</feature>
<dbReference type="Gene3D" id="3.30.70.330">
    <property type="match status" value="1"/>
</dbReference>
<comment type="subcellular location">
    <subcellularLocation>
        <location evidence="1">Nucleus</location>
    </subcellularLocation>
</comment>
<keyword evidence="1" id="KW-0747">Spliceosome</keyword>
<keyword evidence="1" id="KW-0508">mRNA splicing</keyword>
<dbReference type="InterPro" id="IPR035979">
    <property type="entry name" value="RBD_domain_sf"/>
</dbReference>
<protein>
    <recommendedName>
        <fullName evidence="1">Splicing factor 45</fullName>
    </recommendedName>
    <alternativeName>
        <fullName evidence="1">RNA-binding motif protein 17</fullName>
    </alternativeName>
</protein>
<dbReference type="InterPro" id="IPR012677">
    <property type="entry name" value="Nucleotide-bd_a/b_plait_sf"/>
</dbReference>
<dbReference type="PANTHER" id="PTHR13288">
    <property type="entry name" value="SPLICING FACTOR 45 SPF45"/>
    <property type="match status" value="1"/>
</dbReference>
<feature type="region of interest" description="Disordered" evidence="2">
    <location>
        <begin position="119"/>
        <end position="218"/>
    </location>
</feature>